<keyword evidence="1" id="KW-0472">Membrane</keyword>
<keyword evidence="1" id="KW-0812">Transmembrane</keyword>
<dbReference type="RefSeq" id="WP_317770275.1">
    <property type="nucleotide sequence ID" value="NZ_JAWMAJ010000012.1"/>
</dbReference>
<proteinExistence type="predicted"/>
<gene>
    <name evidence="2" type="ORF">R5A26_05470</name>
</gene>
<name>A0ABU4F465_9ACTN</name>
<dbReference type="Proteomes" id="UP001187346">
    <property type="component" value="Unassembled WGS sequence"/>
</dbReference>
<evidence type="ECO:0000313" key="2">
    <source>
        <dbReference type="EMBL" id="MDV7215392.1"/>
    </source>
</evidence>
<feature type="transmembrane region" description="Helical" evidence="1">
    <location>
        <begin position="71"/>
        <end position="89"/>
    </location>
</feature>
<sequence length="189" mass="21893">MLTVTISAAGLAWKTKPRFPVKTAGSRTETDPFSDAVFVDDELKGWLKVHYARTHPVLSVWQRRAWIYGWMHYYAVTWTTLISLSLPFLIPYSSHGFYQRIFTQVVSAFGATVYGMYEAFKIRDNYVRFRMHESNVYTLIRRIKDAPETFGDSNAEIFSRYAREVEAVREQARADELGNVAKITKMDRG</sequence>
<accession>A0ABU4F465</accession>
<reference evidence="2 3" key="1">
    <citation type="submission" date="2023-10" db="EMBL/GenBank/DDBJ databases">
        <title>Characterization of rhizosphere-enriched actinobacteria from wheat plants lab-grown on chernevaya soil.</title>
        <authorList>
            <person name="Tikhonova E.N."/>
            <person name="Konopkin A."/>
            <person name="Kravchenko I.K."/>
        </authorList>
    </citation>
    <scope>NUCLEOTIDE SEQUENCE [LARGE SCALE GENOMIC DNA]</scope>
    <source>
        <strain evidence="2 3">RR29</strain>
    </source>
</reference>
<evidence type="ECO:0000313" key="3">
    <source>
        <dbReference type="Proteomes" id="UP001187346"/>
    </source>
</evidence>
<keyword evidence="3" id="KW-1185">Reference proteome</keyword>
<dbReference type="EMBL" id="JAWMAJ010000012">
    <property type="protein sequence ID" value="MDV7215392.1"/>
    <property type="molecule type" value="Genomic_DNA"/>
</dbReference>
<comment type="caution">
    <text evidence="2">The sequence shown here is derived from an EMBL/GenBank/DDBJ whole genome shotgun (WGS) entry which is preliminary data.</text>
</comment>
<organism evidence="2 3">
    <name type="scientific">Streptomyces prunicolor</name>
    <dbReference type="NCBI Taxonomy" id="67348"/>
    <lineage>
        <taxon>Bacteria</taxon>
        <taxon>Bacillati</taxon>
        <taxon>Actinomycetota</taxon>
        <taxon>Actinomycetes</taxon>
        <taxon>Kitasatosporales</taxon>
        <taxon>Streptomycetaceae</taxon>
        <taxon>Streptomyces</taxon>
    </lineage>
</organism>
<evidence type="ECO:0008006" key="4">
    <source>
        <dbReference type="Google" id="ProtNLM"/>
    </source>
</evidence>
<feature type="transmembrane region" description="Helical" evidence="1">
    <location>
        <begin position="101"/>
        <end position="120"/>
    </location>
</feature>
<evidence type="ECO:0000256" key="1">
    <source>
        <dbReference type="SAM" id="Phobius"/>
    </source>
</evidence>
<keyword evidence="1" id="KW-1133">Transmembrane helix</keyword>
<protein>
    <recommendedName>
        <fullName evidence="4">DUF4231 domain-containing protein</fullName>
    </recommendedName>
</protein>